<dbReference type="HOGENOM" id="CLU_156390_0_0_6"/>
<dbReference type="AlphaFoldDB" id="H8L670"/>
<dbReference type="InterPro" id="IPR025127">
    <property type="entry name" value="DUF4054"/>
</dbReference>
<dbReference type="RefSeq" id="WP_014402919.1">
    <property type="nucleotide sequence ID" value="NC_017033.1"/>
</dbReference>
<proteinExistence type="predicted"/>
<gene>
    <name evidence="1" type="ordered locus">Fraau_1493</name>
</gene>
<dbReference type="EMBL" id="CP003350">
    <property type="protein sequence ID" value="AFC85914.1"/>
    <property type="molecule type" value="Genomic_DNA"/>
</dbReference>
<keyword evidence="2" id="KW-1185">Reference proteome</keyword>
<dbReference type="KEGG" id="fau:Fraau_1493"/>
<dbReference type="eggNOG" id="ENOG50317EU">
    <property type="taxonomic scope" value="Bacteria"/>
</dbReference>
<evidence type="ECO:0000313" key="2">
    <source>
        <dbReference type="Proteomes" id="UP000005234"/>
    </source>
</evidence>
<dbReference type="STRING" id="767434.Fraau_1493"/>
<name>H8L670_FRAAD</name>
<dbReference type="OrthoDB" id="8689462at2"/>
<evidence type="ECO:0000313" key="1">
    <source>
        <dbReference type="EMBL" id="AFC85914.1"/>
    </source>
</evidence>
<sequence>MALTLTPDQFRADFPALASTTTYPDAQVNFWIELAAIRLNEARWGKLLQYGAELFVAHNLVLQARDIADVAAGGDPGEVTGPATAKSVDKVSVSYDAQSVALTDGGFWNMSSYGIQFLQLARMIGTGGIQL</sequence>
<evidence type="ECO:0008006" key="3">
    <source>
        <dbReference type="Google" id="ProtNLM"/>
    </source>
</evidence>
<protein>
    <recommendedName>
        <fullName evidence="3">Bacteriophage protein</fullName>
    </recommendedName>
</protein>
<organism evidence="1 2">
    <name type="scientific">Frateuria aurantia (strain ATCC 33424 / DSM 6220 / KCTC 2777 / LMG 1558 / NBRC 3245 / NCIMB 13370)</name>
    <name type="common">Acetobacter aurantius</name>
    <dbReference type="NCBI Taxonomy" id="767434"/>
    <lineage>
        <taxon>Bacteria</taxon>
        <taxon>Pseudomonadati</taxon>
        <taxon>Pseudomonadota</taxon>
        <taxon>Gammaproteobacteria</taxon>
        <taxon>Lysobacterales</taxon>
        <taxon>Rhodanobacteraceae</taxon>
        <taxon>Frateuria</taxon>
    </lineage>
</organism>
<reference evidence="1" key="1">
    <citation type="submission" date="2012-02" db="EMBL/GenBank/DDBJ databases">
        <title>The complete genome of Frateuria aurantia DSM 6220.</title>
        <authorList>
            <consortium name="US DOE Joint Genome Institute (JGI-PGF)"/>
            <person name="Lucas S."/>
            <person name="Copeland A."/>
            <person name="Lapidus A."/>
            <person name="Glavina del Rio T."/>
            <person name="Dalin E."/>
            <person name="Tice H."/>
            <person name="Bruce D."/>
            <person name="Goodwin L."/>
            <person name="Pitluck S."/>
            <person name="Peters L."/>
            <person name="Ovchinnikova G."/>
            <person name="Teshima H."/>
            <person name="Kyrpides N."/>
            <person name="Mavromatis K."/>
            <person name="Ivanova N."/>
            <person name="Brettin T."/>
            <person name="Detter J.C."/>
            <person name="Han C."/>
            <person name="Larimer F."/>
            <person name="Land M."/>
            <person name="Hauser L."/>
            <person name="Markowitz V."/>
            <person name="Cheng J.-F."/>
            <person name="Hugenholtz P."/>
            <person name="Woyke T."/>
            <person name="Wu D."/>
            <person name="Brambilla E."/>
            <person name="Klenk H.-P."/>
            <person name="Eisen J.A."/>
        </authorList>
    </citation>
    <scope>NUCLEOTIDE SEQUENCE</scope>
    <source>
        <strain evidence="1">DSM 6220</strain>
    </source>
</reference>
<dbReference type="Pfam" id="PF13262">
    <property type="entry name" value="DUF4054"/>
    <property type="match status" value="1"/>
</dbReference>
<accession>H8L670</accession>
<dbReference type="Proteomes" id="UP000005234">
    <property type="component" value="Chromosome"/>
</dbReference>